<dbReference type="RefSeq" id="WP_380861897.1">
    <property type="nucleotide sequence ID" value="NZ_JBHSKM010000025.1"/>
</dbReference>
<evidence type="ECO:0000313" key="3">
    <source>
        <dbReference type="Proteomes" id="UP001596263"/>
    </source>
</evidence>
<dbReference type="EMBL" id="JBHSKM010000025">
    <property type="protein sequence ID" value="MFC5218783.1"/>
    <property type="molecule type" value="Genomic_DNA"/>
</dbReference>
<dbReference type="InterPro" id="IPR039708">
    <property type="entry name" value="MT1774/Rv1733c-like"/>
</dbReference>
<dbReference type="PANTHER" id="PTHR42305">
    <property type="entry name" value="MEMBRANE PROTEIN RV1733C-RELATED"/>
    <property type="match status" value="1"/>
</dbReference>
<organism evidence="2 3">
    <name type="scientific">Streptomyces coerulescens</name>
    <dbReference type="NCBI Taxonomy" id="29304"/>
    <lineage>
        <taxon>Bacteria</taxon>
        <taxon>Bacillati</taxon>
        <taxon>Actinomycetota</taxon>
        <taxon>Actinomycetes</taxon>
        <taxon>Kitasatosporales</taxon>
        <taxon>Streptomycetaceae</taxon>
        <taxon>Streptomyces</taxon>
    </lineage>
</organism>
<evidence type="ECO:0000313" key="2">
    <source>
        <dbReference type="EMBL" id="MFC5218783.1"/>
    </source>
</evidence>
<keyword evidence="1" id="KW-0472">Membrane</keyword>
<protein>
    <recommendedName>
        <fullName evidence="4">Proline rich protein membrane protein</fullName>
    </recommendedName>
</protein>
<dbReference type="PANTHER" id="PTHR42305:SF1">
    <property type="entry name" value="MEMBRANE PROTEIN RV1733C-RELATED"/>
    <property type="match status" value="1"/>
</dbReference>
<comment type="caution">
    <text evidence="2">The sequence shown here is derived from an EMBL/GenBank/DDBJ whole genome shotgun (WGS) entry which is preliminary data.</text>
</comment>
<dbReference type="Proteomes" id="UP001596263">
    <property type="component" value="Unassembled WGS sequence"/>
</dbReference>
<name>A0ABW0CUE8_STRCD</name>
<keyword evidence="1" id="KW-0812">Transmembrane</keyword>
<reference evidence="3" key="1">
    <citation type="journal article" date="2019" name="Int. J. Syst. Evol. Microbiol.">
        <title>The Global Catalogue of Microorganisms (GCM) 10K type strain sequencing project: providing services to taxonomists for standard genome sequencing and annotation.</title>
        <authorList>
            <consortium name="The Broad Institute Genomics Platform"/>
            <consortium name="The Broad Institute Genome Sequencing Center for Infectious Disease"/>
            <person name="Wu L."/>
            <person name="Ma J."/>
        </authorList>
    </citation>
    <scope>NUCLEOTIDE SEQUENCE [LARGE SCALE GENOMIC DNA]</scope>
    <source>
        <strain evidence="3">KCTC 42586</strain>
    </source>
</reference>
<feature type="transmembrane region" description="Helical" evidence="1">
    <location>
        <begin position="166"/>
        <end position="187"/>
    </location>
</feature>
<feature type="transmembrane region" description="Helical" evidence="1">
    <location>
        <begin position="45"/>
        <end position="65"/>
    </location>
</feature>
<evidence type="ECO:0008006" key="4">
    <source>
        <dbReference type="Google" id="ProtNLM"/>
    </source>
</evidence>
<keyword evidence="3" id="KW-1185">Reference proteome</keyword>
<evidence type="ECO:0000256" key="1">
    <source>
        <dbReference type="SAM" id="Phobius"/>
    </source>
</evidence>
<accession>A0ABW0CUE8</accession>
<sequence length="214" mass="23695">MSGTIPPAQPPPPPPDVRHPWVHPLSLWHWRHNPLRRSSDRLQGWIALALLLLVPFLGLVAMFTIGDAAHRHYVATAAEQRQTRHLTTAVLTHDAPRHPEPGSAEAKKTRYPVTVRFTDPLGRTRTAQADVLPGLSVDSRVDVWVESDGALTEPPMTGEQIRSRTMGWALLAFLTVALAGTAAYGAAAQVLHRRNMAEWESKWAETAPRWTTSP</sequence>
<gene>
    <name evidence="2" type="ORF">ACFPQ9_33550</name>
</gene>
<keyword evidence="1" id="KW-1133">Transmembrane helix</keyword>
<proteinExistence type="predicted"/>